<evidence type="ECO:0000256" key="1">
    <source>
        <dbReference type="ARBA" id="ARBA00006484"/>
    </source>
</evidence>
<gene>
    <name evidence="3" type="ORF">DFR44_13710</name>
</gene>
<reference evidence="3 4" key="1">
    <citation type="submission" date="2019-03" db="EMBL/GenBank/DDBJ databases">
        <title>Genomic Encyclopedia of Type Strains, Phase IV (KMG-IV): sequencing the most valuable type-strain genomes for metagenomic binning, comparative biology and taxonomic classification.</title>
        <authorList>
            <person name="Goeker M."/>
        </authorList>
    </citation>
    <scope>NUCLEOTIDE SEQUENCE [LARGE SCALE GENOMIC DNA]</scope>
    <source>
        <strain evidence="3 4">DSM 102852</strain>
    </source>
</reference>
<comment type="caution">
    <text evidence="3">The sequence shown here is derived from an EMBL/GenBank/DDBJ whole genome shotgun (WGS) entry which is preliminary data.</text>
</comment>
<organism evidence="3 4">
    <name type="scientific">Hydromonas duriensis</name>
    <dbReference type="NCBI Taxonomy" id="1527608"/>
    <lineage>
        <taxon>Bacteria</taxon>
        <taxon>Pseudomonadati</taxon>
        <taxon>Pseudomonadota</taxon>
        <taxon>Betaproteobacteria</taxon>
        <taxon>Burkholderiales</taxon>
        <taxon>Burkholderiaceae</taxon>
        <taxon>Hydromonas</taxon>
    </lineage>
</organism>
<dbReference type="OrthoDB" id="9797538at2"/>
<name>A0A4R6Y4H1_9BURK</name>
<dbReference type="EMBL" id="SNZE01000037">
    <property type="protein sequence ID" value="TDR27839.1"/>
    <property type="molecule type" value="Genomic_DNA"/>
</dbReference>
<dbReference type="InterPro" id="IPR036291">
    <property type="entry name" value="NAD(P)-bd_dom_sf"/>
</dbReference>
<proteinExistence type="inferred from homology"/>
<dbReference type="Pfam" id="PF00106">
    <property type="entry name" value="adh_short"/>
    <property type="match status" value="1"/>
</dbReference>
<keyword evidence="2" id="KW-0560">Oxidoreductase</keyword>
<evidence type="ECO:0000256" key="2">
    <source>
        <dbReference type="ARBA" id="ARBA00023002"/>
    </source>
</evidence>
<dbReference type="RefSeq" id="WP_133621548.1">
    <property type="nucleotide sequence ID" value="NZ_SNZE01000037.1"/>
</dbReference>
<dbReference type="PRINTS" id="PR00081">
    <property type="entry name" value="GDHRDH"/>
</dbReference>
<dbReference type="PANTHER" id="PTHR44196">
    <property type="entry name" value="DEHYDROGENASE/REDUCTASE SDR FAMILY MEMBER 7B"/>
    <property type="match status" value="1"/>
</dbReference>
<accession>A0A4R6Y4H1</accession>
<dbReference type="SUPFAM" id="SSF51735">
    <property type="entry name" value="NAD(P)-binding Rossmann-fold domains"/>
    <property type="match status" value="1"/>
</dbReference>
<dbReference type="AlphaFoldDB" id="A0A4R6Y4H1"/>
<sequence length="260" mass="28207">MWPPLNPPIKDWTDKRIWLIGASSGIGAALARHALSAGAKVILTARRQPQLEAVAAGHKQTLVLPFDVLDTAAWSKAYASIVSRWGGVDLIVFCAADYRPERSWAVEPAVAAQTLQINLGSVYSGLATVLPDLMAQGHGGVALVASVAGFVGLPNASVYGPSKAALINLAEILYTDLHPQGLAVYLINPGFVKTQLTAQNRFAMPALQTPEQAALAIWRGLSRGQFEIHFPRRFTQLLKILQLLPYRLRFFLLAQLVQPK</sequence>
<comment type="similarity">
    <text evidence="1">Belongs to the short-chain dehydrogenases/reductases (SDR) family.</text>
</comment>
<keyword evidence="4" id="KW-1185">Reference proteome</keyword>
<evidence type="ECO:0000313" key="3">
    <source>
        <dbReference type="EMBL" id="TDR27839.1"/>
    </source>
</evidence>
<dbReference type="PANTHER" id="PTHR44196:SF1">
    <property type="entry name" value="DEHYDROGENASE_REDUCTASE SDR FAMILY MEMBER 7B"/>
    <property type="match status" value="1"/>
</dbReference>
<protein>
    <submittedName>
        <fullName evidence="3">Short-subunit dehydrogenase</fullName>
    </submittedName>
</protein>
<dbReference type="Proteomes" id="UP000294480">
    <property type="component" value="Unassembled WGS sequence"/>
</dbReference>
<dbReference type="InterPro" id="IPR002347">
    <property type="entry name" value="SDR_fam"/>
</dbReference>
<dbReference type="GO" id="GO:0016491">
    <property type="term" value="F:oxidoreductase activity"/>
    <property type="evidence" value="ECO:0007669"/>
    <property type="project" value="UniProtKB-KW"/>
</dbReference>
<dbReference type="Gene3D" id="3.40.50.720">
    <property type="entry name" value="NAD(P)-binding Rossmann-like Domain"/>
    <property type="match status" value="1"/>
</dbReference>
<evidence type="ECO:0000313" key="4">
    <source>
        <dbReference type="Proteomes" id="UP000294480"/>
    </source>
</evidence>
<dbReference type="GO" id="GO:0016020">
    <property type="term" value="C:membrane"/>
    <property type="evidence" value="ECO:0007669"/>
    <property type="project" value="TreeGrafter"/>
</dbReference>